<organism evidence="3">
    <name type="scientific">Perkinsus marinus (strain ATCC 50983 / TXsc)</name>
    <dbReference type="NCBI Taxonomy" id="423536"/>
    <lineage>
        <taxon>Eukaryota</taxon>
        <taxon>Sar</taxon>
        <taxon>Alveolata</taxon>
        <taxon>Perkinsozoa</taxon>
        <taxon>Perkinsea</taxon>
        <taxon>Perkinsida</taxon>
        <taxon>Perkinsidae</taxon>
        <taxon>Perkinsus</taxon>
    </lineage>
</organism>
<keyword evidence="1" id="KW-0732">Signal</keyword>
<proteinExistence type="predicted"/>
<dbReference type="GeneID" id="9037514"/>
<evidence type="ECO:0000313" key="2">
    <source>
        <dbReference type="EMBL" id="EER04544.1"/>
    </source>
</evidence>
<dbReference type="RefSeq" id="XP_002772728.1">
    <property type="nucleotide sequence ID" value="XM_002772682.1"/>
</dbReference>
<name>C5LFE9_PERM5</name>
<dbReference type="EMBL" id="GG681442">
    <property type="protein sequence ID" value="EER04544.1"/>
    <property type="molecule type" value="Genomic_DNA"/>
</dbReference>
<gene>
    <name evidence="2" type="ORF">Pmar_PMAR018721</name>
</gene>
<reference evidence="2 3" key="1">
    <citation type="submission" date="2008-07" db="EMBL/GenBank/DDBJ databases">
        <authorList>
            <person name="El-Sayed N."/>
            <person name="Caler E."/>
            <person name="Inman J."/>
            <person name="Amedeo P."/>
            <person name="Hass B."/>
            <person name="Wortman J."/>
        </authorList>
    </citation>
    <scope>NUCLEOTIDE SEQUENCE [LARGE SCALE GENOMIC DNA]</scope>
    <source>
        <strain evidence="3">ATCC 50983 / TXsc</strain>
    </source>
</reference>
<sequence length="52" mass="5617">MVCGLIALLGSLARGWTVVDRENFELSEYDGKNYDTVKAPPVSATESIVTTV</sequence>
<evidence type="ECO:0000256" key="1">
    <source>
        <dbReference type="SAM" id="SignalP"/>
    </source>
</evidence>
<feature type="chain" id="PRO_5012452165" evidence="1">
    <location>
        <begin position="16"/>
        <end position="52"/>
    </location>
</feature>
<protein>
    <submittedName>
        <fullName evidence="2">Uncharacterized protein</fullName>
    </submittedName>
</protein>
<accession>C5LFE9</accession>
<dbReference type="InParanoid" id="C5LFE9"/>
<feature type="signal peptide" evidence="1">
    <location>
        <begin position="1"/>
        <end position="15"/>
    </location>
</feature>
<keyword evidence="3" id="KW-1185">Reference proteome</keyword>
<dbReference type="AlphaFoldDB" id="C5LFE9"/>
<dbReference type="Proteomes" id="UP000007800">
    <property type="component" value="Unassembled WGS sequence"/>
</dbReference>
<evidence type="ECO:0000313" key="3">
    <source>
        <dbReference type="Proteomes" id="UP000007800"/>
    </source>
</evidence>